<protein>
    <submittedName>
        <fullName evidence="4">DNA ligase</fullName>
    </submittedName>
</protein>
<dbReference type="InterPro" id="IPR050191">
    <property type="entry name" value="ATP-dep_DNA_ligase"/>
</dbReference>
<name>A0AA41TZ69_9ACTN</name>
<dbReference type="SUPFAM" id="SSF56091">
    <property type="entry name" value="DNA ligase/mRNA capping enzyme, catalytic domain"/>
    <property type="match status" value="1"/>
</dbReference>
<organism evidence="4 5">
    <name type="scientific">Yinghuangia soli</name>
    <dbReference type="NCBI Taxonomy" id="2908204"/>
    <lineage>
        <taxon>Bacteria</taxon>
        <taxon>Bacillati</taxon>
        <taxon>Actinomycetota</taxon>
        <taxon>Actinomycetes</taxon>
        <taxon>Kitasatosporales</taxon>
        <taxon>Streptomycetaceae</taxon>
        <taxon>Yinghuangia</taxon>
    </lineage>
</organism>
<dbReference type="EMBL" id="JAKFHA010000003">
    <property type="protein sequence ID" value="MCF2527191.1"/>
    <property type="molecule type" value="Genomic_DNA"/>
</dbReference>
<dbReference type="Proteomes" id="UP001165378">
    <property type="component" value="Unassembled WGS sequence"/>
</dbReference>
<evidence type="ECO:0000313" key="5">
    <source>
        <dbReference type="Proteomes" id="UP001165378"/>
    </source>
</evidence>
<dbReference type="GO" id="GO:0006310">
    <property type="term" value="P:DNA recombination"/>
    <property type="evidence" value="ECO:0007669"/>
    <property type="project" value="InterPro"/>
</dbReference>
<dbReference type="PANTHER" id="PTHR45674">
    <property type="entry name" value="DNA LIGASE 1/3 FAMILY MEMBER"/>
    <property type="match status" value="1"/>
</dbReference>
<dbReference type="InterPro" id="IPR012310">
    <property type="entry name" value="DNA_ligase_ATP-dep_cent"/>
</dbReference>
<comment type="similarity">
    <text evidence="1">Belongs to the ATP-dependent DNA ligase family.</text>
</comment>
<evidence type="ECO:0000259" key="3">
    <source>
        <dbReference type="PROSITE" id="PS50160"/>
    </source>
</evidence>
<keyword evidence="5" id="KW-1185">Reference proteome</keyword>
<evidence type="ECO:0000256" key="2">
    <source>
        <dbReference type="ARBA" id="ARBA00022598"/>
    </source>
</evidence>
<feature type="domain" description="ATP-dependent DNA ligase family profile" evidence="3">
    <location>
        <begin position="80"/>
        <end position="177"/>
    </location>
</feature>
<dbReference type="Gene3D" id="3.30.1490.70">
    <property type="match status" value="1"/>
</dbReference>
<accession>A0AA41TZ69</accession>
<dbReference type="PROSITE" id="PS50160">
    <property type="entry name" value="DNA_LIGASE_A3"/>
    <property type="match status" value="1"/>
</dbReference>
<dbReference type="AlphaFoldDB" id="A0AA41TZ69"/>
<dbReference type="PANTHER" id="PTHR45674:SF4">
    <property type="entry name" value="DNA LIGASE 1"/>
    <property type="match status" value="1"/>
</dbReference>
<dbReference type="GO" id="GO:0005524">
    <property type="term" value="F:ATP binding"/>
    <property type="evidence" value="ECO:0007669"/>
    <property type="project" value="InterPro"/>
</dbReference>
<evidence type="ECO:0000256" key="1">
    <source>
        <dbReference type="ARBA" id="ARBA00007572"/>
    </source>
</evidence>
<proteinExistence type="inferred from homology"/>
<gene>
    <name evidence="4" type="ORF">LZ495_08175</name>
</gene>
<comment type="caution">
    <text evidence="4">The sequence shown here is derived from an EMBL/GenBank/DDBJ whole genome shotgun (WGS) entry which is preliminary data.</text>
</comment>
<dbReference type="GO" id="GO:0003910">
    <property type="term" value="F:DNA ligase (ATP) activity"/>
    <property type="evidence" value="ECO:0007669"/>
    <property type="project" value="InterPro"/>
</dbReference>
<dbReference type="Pfam" id="PF01068">
    <property type="entry name" value="DNA_ligase_A_M"/>
    <property type="match status" value="1"/>
</dbReference>
<reference evidence="4" key="1">
    <citation type="submission" date="2022-01" db="EMBL/GenBank/DDBJ databases">
        <title>Genome-Based Taxonomic Classification of the Phylum Actinobacteria.</title>
        <authorList>
            <person name="Gao Y."/>
        </authorList>
    </citation>
    <scope>NUCLEOTIDE SEQUENCE</scope>
    <source>
        <strain evidence="4">KLBMP 8922</strain>
    </source>
</reference>
<sequence>MPGGTRYELKLDGFRALAFARGPGRTMLQSRTGRDLAPGFPLLADAIAHLPEGVVLDGEIVATVDGVFAFEQLLRTRTAREADDVAVSYICFDLLAHPEHGDLRQHPLAERLELLTDVLTGAGPPLEQVMATRDRDEALHWRNALAAAGIEGLVCKGMATLYRPKAAAHRWLKHRRSDSTDARLLGFAGTARRPRTLLLELADGRTIATTPQLDTRQARQIADASAGRLGTPVRDPEHGQVFPLADPLVVEVALSTGRHATARFLRLRGD</sequence>
<evidence type="ECO:0000313" key="4">
    <source>
        <dbReference type="EMBL" id="MCF2527191.1"/>
    </source>
</evidence>
<keyword evidence="2 4" id="KW-0436">Ligase</keyword>
<dbReference type="GO" id="GO:0006281">
    <property type="term" value="P:DNA repair"/>
    <property type="evidence" value="ECO:0007669"/>
    <property type="project" value="InterPro"/>
</dbReference>
<dbReference type="Gene3D" id="3.30.470.30">
    <property type="entry name" value="DNA ligase/mRNA capping enzyme"/>
    <property type="match status" value="1"/>
</dbReference>